<dbReference type="STRING" id="1314782.A0A165NSN1"/>
<dbReference type="EMBL" id="KV425627">
    <property type="protein sequence ID" value="KZT20049.1"/>
    <property type="molecule type" value="Genomic_DNA"/>
</dbReference>
<feature type="non-terminal residue" evidence="1">
    <location>
        <position position="1"/>
    </location>
</feature>
<feature type="non-terminal residue" evidence="1">
    <location>
        <position position="211"/>
    </location>
</feature>
<dbReference type="InParanoid" id="A0A165NSN1"/>
<proteinExistence type="predicted"/>
<organism evidence="1 2">
    <name type="scientific">Neolentinus lepideus HHB14362 ss-1</name>
    <dbReference type="NCBI Taxonomy" id="1314782"/>
    <lineage>
        <taxon>Eukaryota</taxon>
        <taxon>Fungi</taxon>
        <taxon>Dikarya</taxon>
        <taxon>Basidiomycota</taxon>
        <taxon>Agaricomycotina</taxon>
        <taxon>Agaricomycetes</taxon>
        <taxon>Gloeophyllales</taxon>
        <taxon>Gloeophyllaceae</taxon>
        <taxon>Neolentinus</taxon>
    </lineage>
</organism>
<dbReference type="AlphaFoldDB" id="A0A165NSN1"/>
<evidence type="ECO:0000313" key="1">
    <source>
        <dbReference type="EMBL" id="KZT20049.1"/>
    </source>
</evidence>
<evidence type="ECO:0000313" key="2">
    <source>
        <dbReference type="Proteomes" id="UP000076761"/>
    </source>
</evidence>
<protein>
    <submittedName>
        <fullName evidence="1">Uncharacterized protein</fullName>
    </submittedName>
</protein>
<reference evidence="1 2" key="1">
    <citation type="journal article" date="2016" name="Mol. Biol. Evol.">
        <title>Comparative Genomics of Early-Diverging Mushroom-Forming Fungi Provides Insights into the Origins of Lignocellulose Decay Capabilities.</title>
        <authorList>
            <person name="Nagy L.G."/>
            <person name="Riley R."/>
            <person name="Tritt A."/>
            <person name="Adam C."/>
            <person name="Daum C."/>
            <person name="Floudas D."/>
            <person name="Sun H."/>
            <person name="Yadav J.S."/>
            <person name="Pangilinan J."/>
            <person name="Larsson K.H."/>
            <person name="Matsuura K."/>
            <person name="Barry K."/>
            <person name="Labutti K."/>
            <person name="Kuo R."/>
            <person name="Ohm R.A."/>
            <person name="Bhattacharya S.S."/>
            <person name="Shirouzu T."/>
            <person name="Yoshinaga Y."/>
            <person name="Martin F.M."/>
            <person name="Grigoriev I.V."/>
            <person name="Hibbett D.S."/>
        </authorList>
    </citation>
    <scope>NUCLEOTIDE SEQUENCE [LARGE SCALE GENOMIC DNA]</scope>
    <source>
        <strain evidence="1 2">HHB14362 ss-1</strain>
    </source>
</reference>
<name>A0A165NSN1_9AGAM</name>
<gene>
    <name evidence="1" type="ORF">NEOLEDRAFT_1040197</name>
</gene>
<keyword evidence="2" id="KW-1185">Reference proteome</keyword>
<sequence>ALFTHIWILWRLGHYQVPQVPPSDVLQDFFVHFSSEHDLVAVDAAGLLLVDASIVTVLSKFRFVGLGVADHPAVVVEDEMLRFIQTLIARFGFLCWCPNLRDTPYSLYNSACHIIAINTFKQALLADTYRHLVPNLCYACLYDHFIHHLQLKRFLKEQKSPGSVSQSEGWGKSYKNQLRLARAREKFAKAQRLPQHYIKILGNVKATSDDE</sequence>
<dbReference type="Proteomes" id="UP000076761">
    <property type="component" value="Unassembled WGS sequence"/>
</dbReference>
<accession>A0A165NSN1</accession>
<dbReference type="OrthoDB" id="3254880at2759"/>